<comment type="subcellular location">
    <subcellularLocation>
        <location evidence="1">Cell membrane</location>
        <topology evidence="1">Multi-pass membrane protein</topology>
    </subcellularLocation>
</comment>
<evidence type="ECO:0000256" key="7">
    <source>
        <dbReference type="SAM" id="Phobius"/>
    </source>
</evidence>
<keyword evidence="5 7" id="KW-1133">Transmembrane helix</keyword>
<evidence type="ECO:0000256" key="3">
    <source>
        <dbReference type="ARBA" id="ARBA00022475"/>
    </source>
</evidence>
<dbReference type="GO" id="GO:0005886">
    <property type="term" value="C:plasma membrane"/>
    <property type="evidence" value="ECO:0007669"/>
    <property type="project" value="UniProtKB-SubCell"/>
</dbReference>
<organism evidence="9 10">
    <name type="scientific">Candidatus Egerieicola pullicola</name>
    <dbReference type="NCBI Taxonomy" id="2840775"/>
    <lineage>
        <taxon>Bacteria</taxon>
        <taxon>Bacillati</taxon>
        <taxon>Bacillota</taxon>
        <taxon>Clostridia</taxon>
        <taxon>Eubacteriales</taxon>
        <taxon>Oscillospiraceae</taxon>
        <taxon>Oscillospiraceae incertae sedis</taxon>
        <taxon>Candidatus Egerieicola</taxon>
    </lineage>
</organism>
<comment type="similarity">
    <text evidence="2">Belongs to the UPF0702 family.</text>
</comment>
<accession>A0A9D1DCU7</accession>
<dbReference type="InterPro" id="IPR007353">
    <property type="entry name" value="DUF421"/>
</dbReference>
<reference evidence="9" key="1">
    <citation type="submission" date="2020-10" db="EMBL/GenBank/DDBJ databases">
        <authorList>
            <person name="Gilroy R."/>
        </authorList>
    </citation>
    <scope>NUCLEOTIDE SEQUENCE</scope>
    <source>
        <strain evidence="9">CHK184-25365</strain>
    </source>
</reference>
<comment type="caution">
    <text evidence="9">The sequence shown here is derived from an EMBL/GenBank/DDBJ whole genome shotgun (WGS) entry which is preliminary data.</text>
</comment>
<feature type="domain" description="YetF C-terminal" evidence="8">
    <location>
        <begin position="79"/>
        <end position="209"/>
    </location>
</feature>
<evidence type="ECO:0000256" key="4">
    <source>
        <dbReference type="ARBA" id="ARBA00022692"/>
    </source>
</evidence>
<proteinExistence type="inferred from homology"/>
<dbReference type="Proteomes" id="UP000886749">
    <property type="component" value="Unassembled WGS sequence"/>
</dbReference>
<evidence type="ECO:0000256" key="1">
    <source>
        <dbReference type="ARBA" id="ARBA00004651"/>
    </source>
</evidence>
<feature type="transmembrane region" description="Helical" evidence="7">
    <location>
        <begin position="55"/>
        <end position="78"/>
    </location>
</feature>
<dbReference type="EMBL" id="DVGY01000133">
    <property type="protein sequence ID" value="HIR41356.1"/>
    <property type="molecule type" value="Genomic_DNA"/>
</dbReference>
<keyword evidence="3" id="KW-1003">Cell membrane</keyword>
<keyword evidence="6 7" id="KW-0472">Membrane</keyword>
<sequence length="226" mass="25082">MLTVLIRSVVLYLCIMIFMRLMGKRQLGELQPAELVISVLISNIVSLPVEDPDVPLLMGIIPVAVLVGLELIVSLLSLRFRSIRTLMGGNPVVIIHNGVVDQGALKNLRFSIDDLMESLRSQGIFDLTQIQYAIVETNGTVSILPYEKDAPVTPKQLKLTLAPQEVPVIVISDGILLEDGLRGASMSRKQLTKILEKEHIPLEQVFLLSANKSHQYTLIPKEEKKK</sequence>
<evidence type="ECO:0000256" key="2">
    <source>
        <dbReference type="ARBA" id="ARBA00006448"/>
    </source>
</evidence>
<evidence type="ECO:0000313" key="10">
    <source>
        <dbReference type="Proteomes" id="UP000886749"/>
    </source>
</evidence>
<protein>
    <submittedName>
        <fullName evidence="9">DUF421 domain-containing protein</fullName>
    </submittedName>
</protein>
<reference evidence="9" key="2">
    <citation type="journal article" date="2021" name="PeerJ">
        <title>Extensive microbial diversity within the chicken gut microbiome revealed by metagenomics and culture.</title>
        <authorList>
            <person name="Gilroy R."/>
            <person name="Ravi A."/>
            <person name="Getino M."/>
            <person name="Pursley I."/>
            <person name="Horton D.L."/>
            <person name="Alikhan N.F."/>
            <person name="Baker D."/>
            <person name="Gharbi K."/>
            <person name="Hall N."/>
            <person name="Watson M."/>
            <person name="Adriaenssens E.M."/>
            <person name="Foster-Nyarko E."/>
            <person name="Jarju S."/>
            <person name="Secka A."/>
            <person name="Antonio M."/>
            <person name="Oren A."/>
            <person name="Chaudhuri R.R."/>
            <person name="La Ragione R."/>
            <person name="Hildebrand F."/>
            <person name="Pallen M.J."/>
        </authorList>
    </citation>
    <scope>NUCLEOTIDE SEQUENCE</scope>
    <source>
        <strain evidence="9">CHK184-25365</strain>
    </source>
</reference>
<dbReference type="PANTHER" id="PTHR34582:SF6">
    <property type="entry name" value="UPF0702 TRANSMEMBRANE PROTEIN YCAP"/>
    <property type="match status" value="1"/>
</dbReference>
<dbReference type="InterPro" id="IPR023090">
    <property type="entry name" value="UPF0702_alpha/beta_dom_sf"/>
</dbReference>
<dbReference type="AlphaFoldDB" id="A0A9D1DCU7"/>
<evidence type="ECO:0000256" key="6">
    <source>
        <dbReference type="ARBA" id="ARBA00023136"/>
    </source>
</evidence>
<dbReference type="PANTHER" id="PTHR34582">
    <property type="entry name" value="UPF0702 TRANSMEMBRANE PROTEIN YCAP"/>
    <property type="match status" value="1"/>
</dbReference>
<evidence type="ECO:0000256" key="5">
    <source>
        <dbReference type="ARBA" id="ARBA00022989"/>
    </source>
</evidence>
<dbReference type="Pfam" id="PF04239">
    <property type="entry name" value="DUF421"/>
    <property type="match status" value="1"/>
</dbReference>
<evidence type="ECO:0000259" key="8">
    <source>
        <dbReference type="Pfam" id="PF04239"/>
    </source>
</evidence>
<name>A0A9D1DCU7_9FIRM</name>
<dbReference type="Gene3D" id="3.30.240.20">
    <property type="entry name" value="bsu07140 like domains"/>
    <property type="match status" value="2"/>
</dbReference>
<keyword evidence="4 7" id="KW-0812">Transmembrane</keyword>
<gene>
    <name evidence="9" type="ORF">IAB36_05975</name>
</gene>
<evidence type="ECO:0000313" key="9">
    <source>
        <dbReference type="EMBL" id="HIR41356.1"/>
    </source>
</evidence>
<feature type="transmembrane region" description="Helical" evidence="7">
    <location>
        <begin position="6"/>
        <end position="23"/>
    </location>
</feature>